<evidence type="ECO:0000313" key="1">
    <source>
        <dbReference type="EMBL" id="ESU38028.1"/>
    </source>
</evidence>
<feature type="non-terminal residue" evidence="1">
    <location>
        <position position="1"/>
    </location>
</feature>
<evidence type="ECO:0008006" key="3">
    <source>
        <dbReference type="Google" id="ProtNLM"/>
    </source>
</evidence>
<dbReference type="Proteomes" id="UP000018320">
    <property type="component" value="Unassembled WGS sequence"/>
</dbReference>
<organism evidence="1 2">
    <name type="scientific">Giardia intestinalis</name>
    <name type="common">Giardia lamblia</name>
    <dbReference type="NCBI Taxonomy" id="5741"/>
    <lineage>
        <taxon>Eukaryota</taxon>
        <taxon>Metamonada</taxon>
        <taxon>Diplomonadida</taxon>
        <taxon>Hexamitidae</taxon>
        <taxon>Giardiinae</taxon>
        <taxon>Giardia</taxon>
    </lineage>
</organism>
<reference evidence="2" key="1">
    <citation type="submission" date="2012-02" db="EMBL/GenBank/DDBJ databases">
        <title>Genome sequencing of Giardia lamblia Genotypes A2 and B isolates (DH and GS) and comparative analysis with the genomes of Genotypes A1 and E (WB and Pig).</title>
        <authorList>
            <person name="Adam R."/>
            <person name="Dahlstrom E."/>
            <person name="Martens C."/>
            <person name="Bruno D."/>
            <person name="Barbian K."/>
            <person name="Porcella S.F."/>
            <person name="Nash T."/>
        </authorList>
    </citation>
    <scope>NUCLEOTIDE SEQUENCE</scope>
    <source>
        <strain evidence="2">DH</strain>
    </source>
</reference>
<dbReference type="AlphaFoldDB" id="V6TGG3"/>
<dbReference type="VEuPathDB" id="GiardiaDB:DHA2_150389"/>
<dbReference type="EMBL" id="AHGT01000018">
    <property type="protein sequence ID" value="ESU38028.1"/>
    <property type="molecule type" value="Genomic_DNA"/>
</dbReference>
<dbReference type="VEuPathDB" id="GiardiaDB:QR46_1343"/>
<dbReference type="PANTHER" id="PTHR24120">
    <property type="entry name" value="GH07239P"/>
    <property type="match status" value="1"/>
</dbReference>
<dbReference type="InterPro" id="IPR036770">
    <property type="entry name" value="Ankyrin_rpt-contain_sf"/>
</dbReference>
<dbReference type="VEuPathDB" id="GiardiaDB:GL50581_4022"/>
<gene>
    <name evidence="1" type="ORF">DHA2_150389</name>
</gene>
<dbReference type="VEuPathDB" id="GiardiaDB:GL50803_0014164"/>
<evidence type="ECO:0000313" key="2">
    <source>
        <dbReference type="Proteomes" id="UP000018320"/>
    </source>
</evidence>
<reference evidence="1 2" key="2">
    <citation type="journal article" date="2013" name="Genome Biol. Evol.">
        <title>Genome sequencing of Giardia lamblia genotypes A2 and B isolates (DH and GS) and comparative analysis with the genomes of genotypes A1 and E (WB and Pig).</title>
        <authorList>
            <person name="Adam R.D."/>
            <person name="Dahlstrom E.W."/>
            <person name="Martens C.A."/>
            <person name="Bruno D.P."/>
            <person name="Barbian K.D."/>
            <person name="Ricklefs S.M."/>
            <person name="Hernandez M.M."/>
            <person name="Narla N.P."/>
            <person name="Patel R.B."/>
            <person name="Porcella S.F."/>
            <person name="Nash T.E."/>
        </authorList>
    </citation>
    <scope>NUCLEOTIDE SEQUENCE [LARGE SCALE GENOMIC DNA]</scope>
    <source>
        <strain evidence="1 2">DH</strain>
    </source>
</reference>
<dbReference type="Gene3D" id="1.25.40.20">
    <property type="entry name" value="Ankyrin repeat-containing domain"/>
    <property type="match status" value="1"/>
</dbReference>
<dbReference type="PANTHER" id="PTHR24120:SF4">
    <property type="entry name" value="GH07239P"/>
    <property type="match status" value="1"/>
</dbReference>
<accession>V6TGG3</accession>
<sequence length="816" mass="89089">VENKSMALHHPTADHFQGVPSGTIELIATPSTLLTASCVGKLAGLRAKNSFSKLRYFNRSFGTLRPRSAWVCSGNDDLSFTFLATLACKDIHAHGITVSRSLLRLVHTCCRLSTKVTGTIKGVSVVKYNGSQGKGYEAVYYKLNNRSVEDGLDECGISTGQPDVQDVNLMISTGFAALERGYQRHNQWAIKWPPLGWASGISWYMKPITKQRNAAVSAKHYIPCGKYGNKRACEYESGMYPAVSGGCRLLGSSDYGVCGIITQRHSSFCHRFLTVLSMKRSLRKGCSELNGRTAMAQNKNMACNESLSLKCIVAGLHSNDVKEFSQNSTAVTDRPQSSVQYCSKERPDAAKWSTIYGRHCEVGATGVCGSSTAGNASYSTASDDAAVCLAPLLTIDHEASHVTETGAPCKWLAPLQTSYQLKSGAMAVESPQLPNIAESTSQGSAVDVPQFKLFTERPLSEVFQLDTISENMGFLVQYLFHRPSSFFSEARKGSTSLTDAVKTFLEGLGGNEDLCNALTVIAHSASEPQLDALETLLTYTHEDNYVLSDLRSILIRLLAEQCWRSLSAKGYSHDYCNALRGVIPTEVDSGEWGAETDGWTPWFRYVEQGNYPAVQCLIGRCKGSYLNVFISAMGYGPWLPTAMMMAVVLRNARLFDILSGVETRLQDKCLRYTALMIAVLLGWNRAVEALAHSKIIARKAENSEKVESHAAVQQGEVGMQDVMGKTALVCAVETNRVAYIDMLIGEAGLTDGVGTPAIAYAMDPAKMNIFKKLLPLECKCKDSVGNSILYYANKAKIKHFSQLVLDALSSSKYKVE</sequence>
<protein>
    <recommendedName>
        <fullName evidence="3">Ankyrin repeat protein</fullName>
    </recommendedName>
</protein>
<name>V6TGG3_GIAIN</name>
<dbReference type="SUPFAM" id="SSF48403">
    <property type="entry name" value="Ankyrin repeat"/>
    <property type="match status" value="1"/>
</dbReference>
<comment type="caution">
    <text evidence="1">The sequence shown here is derived from an EMBL/GenBank/DDBJ whole genome shotgun (WGS) entry which is preliminary data.</text>
</comment>
<proteinExistence type="predicted"/>